<feature type="domain" description="Peptidase S9 prolyl oligopeptidase catalytic" evidence="4">
    <location>
        <begin position="143"/>
        <end position="351"/>
    </location>
</feature>
<dbReference type="GO" id="GO:0005829">
    <property type="term" value="C:cytosol"/>
    <property type="evidence" value="ECO:0007669"/>
    <property type="project" value="TreeGrafter"/>
</dbReference>
<gene>
    <name evidence="5" type="ORF">DTW94_00010</name>
</gene>
<dbReference type="SUPFAM" id="SSF53474">
    <property type="entry name" value="alpha/beta-Hydrolases"/>
    <property type="match status" value="1"/>
</dbReference>
<dbReference type="EMBL" id="CP030930">
    <property type="protein sequence ID" value="AXI75585.1"/>
    <property type="molecule type" value="Genomic_DNA"/>
</dbReference>
<dbReference type="Proteomes" id="UP000253779">
    <property type="component" value="Chromosome"/>
</dbReference>
<organism evidence="5 6">
    <name type="scientific">Streptomyces cavourensis</name>
    <dbReference type="NCBI Taxonomy" id="67258"/>
    <lineage>
        <taxon>Bacteria</taxon>
        <taxon>Bacillati</taxon>
        <taxon>Actinomycetota</taxon>
        <taxon>Actinomycetes</taxon>
        <taxon>Kitasatosporales</taxon>
        <taxon>Streptomycetaceae</taxon>
        <taxon>Streptomyces</taxon>
    </lineage>
</organism>
<dbReference type="GO" id="GO:0070012">
    <property type="term" value="F:oligopeptidase activity"/>
    <property type="evidence" value="ECO:0007669"/>
    <property type="project" value="TreeGrafter"/>
</dbReference>
<dbReference type="PROSITE" id="PS00708">
    <property type="entry name" value="PRO_ENDOPEP_SER"/>
    <property type="match status" value="1"/>
</dbReference>
<dbReference type="PRINTS" id="PR00862">
    <property type="entry name" value="PROLIGOPTASE"/>
</dbReference>
<dbReference type="GO" id="GO:0006508">
    <property type="term" value="P:proteolysis"/>
    <property type="evidence" value="ECO:0007669"/>
    <property type="project" value="InterPro"/>
</dbReference>
<name>A0AAD0QAX5_9ACTN</name>
<keyword evidence="3" id="KW-0378">Hydrolase</keyword>
<sequence length="363" mass="38527">MGRSLTVVAWNCRAVAEVSVYDLADGTHLATAALPGTGAVGDFSPGPYRSYEACFTYTDFVTPPRVLRIDARTGRVTRWHHPPSPARRVGGAHTRQVTFPSRHGTRAGMFVISPTGRPDVPRPLLLTGYGGFGQIMSPRYRAQVLAWVRAGGVFAWAGLRGGGEEGERWHLAGSGEHKQNTFDDFAAAADHLLAAGWSEPGRIAVMGTSNGGLLVGAALTQQPGKYAAVVCRAPLLDMVRYERSGLGPSWVPEYGSAHDPGQLRTLLGYSPYHRVTPGTVYPAVLLAASDGDTRTDPLHARKMCAALQHATTGPAPVLLRLEHGVGHGARSVSRAIALEAECLAFLAHQVGLPAPQPPDGTTP</sequence>
<dbReference type="GO" id="GO:0004252">
    <property type="term" value="F:serine-type endopeptidase activity"/>
    <property type="evidence" value="ECO:0007669"/>
    <property type="project" value="UniProtKB-EC"/>
</dbReference>
<dbReference type="InterPro" id="IPR001375">
    <property type="entry name" value="Peptidase_S9_cat"/>
</dbReference>
<reference evidence="5 6" key="1">
    <citation type="submission" date="2018-07" db="EMBL/GenBank/DDBJ databases">
        <title>Complete genome sequence of soil actinomycete Streptomyces cavourensis tj430.</title>
        <authorList>
            <person name="Wang P."/>
            <person name="Huang Y."/>
        </authorList>
    </citation>
    <scope>NUCLEOTIDE SEQUENCE [LARGE SCALE GENOMIC DNA]</scope>
    <source>
        <strain evidence="5 6">TJ430</strain>
    </source>
</reference>
<dbReference type="SUPFAM" id="SSF50993">
    <property type="entry name" value="Peptidase/esterase 'gauge' domain"/>
    <property type="match status" value="1"/>
</dbReference>
<dbReference type="Pfam" id="PF00326">
    <property type="entry name" value="Peptidase_S9"/>
    <property type="match status" value="1"/>
</dbReference>
<dbReference type="AlphaFoldDB" id="A0AAD0QAX5"/>
<comment type="catalytic activity">
    <reaction evidence="1">
        <text>Hydrolysis of Pro-|-Xaa &gt;&gt; Ala-|-Xaa in oligopeptides.</text>
        <dbReference type="EC" id="3.4.21.26"/>
    </reaction>
</comment>
<dbReference type="PANTHER" id="PTHR42881:SF2">
    <property type="entry name" value="PROLYL ENDOPEPTIDASE"/>
    <property type="match status" value="1"/>
</dbReference>
<evidence type="ECO:0000256" key="3">
    <source>
        <dbReference type="ARBA" id="ARBA00022801"/>
    </source>
</evidence>
<dbReference type="InterPro" id="IPR002470">
    <property type="entry name" value="Peptidase_S9A"/>
</dbReference>
<dbReference type="EC" id="3.4.21.26" evidence="2"/>
<evidence type="ECO:0000313" key="5">
    <source>
        <dbReference type="EMBL" id="AXI75585.1"/>
    </source>
</evidence>
<accession>A0AAD0QAX5</accession>
<evidence type="ECO:0000256" key="1">
    <source>
        <dbReference type="ARBA" id="ARBA00001070"/>
    </source>
</evidence>
<evidence type="ECO:0000256" key="2">
    <source>
        <dbReference type="ARBA" id="ARBA00011897"/>
    </source>
</evidence>
<dbReference type="InterPro" id="IPR002471">
    <property type="entry name" value="Pept_S9_AS"/>
</dbReference>
<protein>
    <recommendedName>
        <fullName evidence="2">prolyl oligopeptidase</fullName>
        <ecNumber evidence="2">3.4.21.26</ecNumber>
    </recommendedName>
</protein>
<dbReference type="PANTHER" id="PTHR42881">
    <property type="entry name" value="PROLYL ENDOPEPTIDASE"/>
    <property type="match status" value="1"/>
</dbReference>
<dbReference type="Gene3D" id="3.40.50.1820">
    <property type="entry name" value="alpha/beta hydrolase"/>
    <property type="match status" value="1"/>
</dbReference>
<dbReference type="Gene3D" id="2.130.10.120">
    <property type="entry name" value="Prolyl oligopeptidase, N-terminal domain"/>
    <property type="match status" value="1"/>
</dbReference>
<evidence type="ECO:0000313" key="6">
    <source>
        <dbReference type="Proteomes" id="UP000253779"/>
    </source>
</evidence>
<dbReference type="InterPro" id="IPR051167">
    <property type="entry name" value="Prolyl_oligopep/macrocyclase"/>
</dbReference>
<evidence type="ECO:0000259" key="4">
    <source>
        <dbReference type="Pfam" id="PF00326"/>
    </source>
</evidence>
<proteinExistence type="predicted"/>
<dbReference type="RefSeq" id="WP_114933945.1">
    <property type="nucleotide sequence ID" value="NZ_CP030930.1"/>
</dbReference>
<dbReference type="InterPro" id="IPR029058">
    <property type="entry name" value="AB_hydrolase_fold"/>
</dbReference>